<protein>
    <recommendedName>
        <fullName evidence="3">AB hydrolase-1 domain-containing protein</fullName>
    </recommendedName>
</protein>
<evidence type="ECO:0000256" key="2">
    <source>
        <dbReference type="ARBA" id="ARBA00038334"/>
    </source>
</evidence>
<feature type="domain" description="AB hydrolase-1" evidence="3">
    <location>
        <begin position="39"/>
        <end position="307"/>
    </location>
</feature>
<dbReference type="PANTHER" id="PTHR43329">
    <property type="entry name" value="EPOXIDE HYDROLASE"/>
    <property type="match status" value="1"/>
</dbReference>
<evidence type="ECO:0000313" key="4">
    <source>
        <dbReference type="EMBL" id="KIL70301.1"/>
    </source>
</evidence>
<dbReference type="STRING" id="946122.A0A0C2XL95"/>
<evidence type="ECO:0000313" key="5">
    <source>
        <dbReference type="Proteomes" id="UP000054549"/>
    </source>
</evidence>
<dbReference type="Pfam" id="PF00561">
    <property type="entry name" value="Abhydrolase_1"/>
    <property type="match status" value="1"/>
</dbReference>
<keyword evidence="5" id="KW-1185">Reference proteome</keyword>
<dbReference type="PRINTS" id="PR00111">
    <property type="entry name" value="ABHYDROLASE"/>
</dbReference>
<evidence type="ECO:0000259" key="3">
    <source>
        <dbReference type="Pfam" id="PF00561"/>
    </source>
</evidence>
<proteinExistence type="inferred from homology"/>
<dbReference type="GO" id="GO:0016787">
    <property type="term" value="F:hydrolase activity"/>
    <property type="evidence" value="ECO:0007669"/>
    <property type="project" value="UniProtKB-KW"/>
</dbReference>
<dbReference type="AlphaFoldDB" id="A0A0C2XL95"/>
<keyword evidence="1" id="KW-0378">Hydrolase</keyword>
<reference evidence="4 5" key="1">
    <citation type="submission" date="2014-04" db="EMBL/GenBank/DDBJ databases">
        <title>Evolutionary Origins and Diversification of the Mycorrhizal Mutualists.</title>
        <authorList>
            <consortium name="DOE Joint Genome Institute"/>
            <consortium name="Mycorrhizal Genomics Consortium"/>
            <person name="Kohler A."/>
            <person name="Kuo A."/>
            <person name="Nagy L.G."/>
            <person name="Floudas D."/>
            <person name="Copeland A."/>
            <person name="Barry K.W."/>
            <person name="Cichocki N."/>
            <person name="Veneault-Fourrey C."/>
            <person name="LaButti K."/>
            <person name="Lindquist E.A."/>
            <person name="Lipzen A."/>
            <person name="Lundell T."/>
            <person name="Morin E."/>
            <person name="Murat C."/>
            <person name="Riley R."/>
            <person name="Ohm R."/>
            <person name="Sun H."/>
            <person name="Tunlid A."/>
            <person name="Henrissat B."/>
            <person name="Grigoriev I.V."/>
            <person name="Hibbett D.S."/>
            <person name="Martin F."/>
        </authorList>
    </citation>
    <scope>NUCLEOTIDE SEQUENCE [LARGE SCALE GENOMIC DNA]</scope>
    <source>
        <strain evidence="4 5">Koide BX008</strain>
    </source>
</reference>
<comment type="similarity">
    <text evidence="2">Belongs to the AB hydrolase superfamily. Epoxide hydrolase family.</text>
</comment>
<dbReference type="Proteomes" id="UP000054549">
    <property type="component" value="Unassembled WGS sequence"/>
</dbReference>
<dbReference type="InParanoid" id="A0A0C2XL95"/>
<dbReference type="InterPro" id="IPR029058">
    <property type="entry name" value="AB_hydrolase_fold"/>
</dbReference>
<dbReference type="Gene3D" id="3.40.50.1820">
    <property type="entry name" value="alpha/beta hydrolase"/>
    <property type="match status" value="1"/>
</dbReference>
<accession>A0A0C2XL95</accession>
<dbReference type="InterPro" id="IPR000639">
    <property type="entry name" value="Epox_hydrolase-like"/>
</dbReference>
<dbReference type="PRINTS" id="PR00412">
    <property type="entry name" value="EPOXHYDRLASE"/>
</dbReference>
<gene>
    <name evidence="4" type="ORF">M378DRAFT_156406</name>
</gene>
<name>A0A0C2XL95_AMAMK</name>
<evidence type="ECO:0000256" key="1">
    <source>
        <dbReference type="ARBA" id="ARBA00022801"/>
    </source>
</evidence>
<dbReference type="InterPro" id="IPR000073">
    <property type="entry name" value="AB_hydrolase_1"/>
</dbReference>
<dbReference type="SUPFAM" id="SSF53474">
    <property type="entry name" value="alpha/beta-Hydrolases"/>
    <property type="match status" value="1"/>
</dbReference>
<dbReference type="OrthoDB" id="284184at2759"/>
<sequence length="331" mass="37344">MDPQVPESFNLQTQRLSTGRIYRFVDQKPVNFDPKRTCTLLCLHGLPDSWYCWRYQIGPWVRKGARVIAPDMLGYGGTDKPKDPAEYSTKKLCDDLAALLDLLDVKTAAVIGHDWGAFTAGRFALWYPSRLFALVIMSVPYTPPSPVYIPVEEIVKRAPNLGYQAYLADQRSTADIDSNLASFVDIVFRSPSAAVEFTTVGALEKAVNEGKINASPSVLNEKEREFYISHLSKGMEGPLNYVRTFKIRHEEEKGLPAHLRSDLPVLFIWGTLDATTTSFVIRKSHKFITRLQEVALEGKGHWVMIEAKDEVTEIVANWLQRMTSTRPHGKL</sequence>
<dbReference type="EMBL" id="KN818224">
    <property type="protein sequence ID" value="KIL70301.1"/>
    <property type="molecule type" value="Genomic_DNA"/>
</dbReference>
<dbReference type="HOGENOM" id="CLU_020336_7_0_1"/>
<organism evidence="4 5">
    <name type="scientific">Amanita muscaria (strain Koide BX008)</name>
    <dbReference type="NCBI Taxonomy" id="946122"/>
    <lineage>
        <taxon>Eukaryota</taxon>
        <taxon>Fungi</taxon>
        <taxon>Dikarya</taxon>
        <taxon>Basidiomycota</taxon>
        <taxon>Agaricomycotina</taxon>
        <taxon>Agaricomycetes</taxon>
        <taxon>Agaricomycetidae</taxon>
        <taxon>Agaricales</taxon>
        <taxon>Pluteineae</taxon>
        <taxon>Amanitaceae</taxon>
        <taxon>Amanita</taxon>
    </lineage>
</organism>